<name>A0A6N6VL97_9HYPH</name>
<evidence type="ECO:0000313" key="2">
    <source>
        <dbReference type="EMBL" id="KAB7739681.1"/>
    </source>
</evidence>
<feature type="region of interest" description="Disordered" evidence="1">
    <location>
        <begin position="58"/>
        <end position="81"/>
    </location>
</feature>
<protein>
    <submittedName>
        <fullName evidence="2">Uncharacterized protein</fullName>
    </submittedName>
</protein>
<dbReference type="Proteomes" id="UP000468901">
    <property type="component" value="Unassembled WGS sequence"/>
</dbReference>
<accession>A0A6N6VL97</accession>
<proteinExistence type="predicted"/>
<organism evidence="2 3">
    <name type="scientific">Parvibaculum sedimenti</name>
    <dbReference type="NCBI Taxonomy" id="2608632"/>
    <lineage>
        <taxon>Bacteria</taxon>
        <taxon>Pseudomonadati</taxon>
        <taxon>Pseudomonadota</taxon>
        <taxon>Alphaproteobacteria</taxon>
        <taxon>Hyphomicrobiales</taxon>
        <taxon>Parvibaculaceae</taxon>
        <taxon>Parvibaculum</taxon>
    </lineage>
</organism>
<dbReference type="RefSeq" id="WP_152216490.1">
    <property type="nucleotide sequence ID" value="NZ_JBAQYD010000004.1"/>
</dbReference>
<evidence type="ECO:0000256" key="1">
    <source>
        <dbReference type="SAM" id="MobiDB-lite"/>
    </source>
</evidence>
<reference evidence="2 3" key="1">
    <citation type="submission" date="2019-09" db="EMBL/GenBank/DDBJ databases">
        <title>Parvibaculum sedimenti sp. nov., isolated from sediment.</title>
        <authorList>
            <person name="Wang Y."/>
        </authorList>
    </citation>
    <scope>NUCLEOTIDE SEQUENCE [LARGE SCALE GENOMIC DNA]</scope>
    <source>
        <strain evidence="2 3">HXT-9</strain>
    </source>
</reference>
<gene>
    <name evidence="2" type="ORF">F2P47_11430</name>
</gene>
<keyword evidence="3" id="KW-1185">Reference proteome</keyword>
<comment type="caution">
    <text evidence="2">The sequence shown here is derived from an EMBL/GenBank/DDBJ whole genome shotgun (WGS) entry which is preliminary data.</text>
</comment>
<dbReference type="AlphaFoldDB" id="A0A6N6VL97"/>
<sequence length="81" mass="8524">MTNFVIGAIVGFLLCVWAIGATPSSAVASLWTKLGQVQEMSAAADQAYEAVHSYTTQRTSAPAVGPDTQHGPAPLEVDTYR</sequence>
<dbReference type="EMBL" id="WESC01000009">
    <property type="protein sequence ID" value="KAB7739681.1"/>
    <property type="molecule type" value="Genomic_DNA"/>
</dbReference>
<evidence type="ECO:0000313" key="3">
    <source>
        <dbReference type="Proteomes" id="UP000468901"/>
    </source>
</evidence>